<reference evidence="2" key="1">
    <citation type="journal article" date="2020" name="Stud. Mycol.">
        <title>101 Dothideomycetes genomes: a test case for predicting lifestyles and emergence of pathogens.</title>
        <authorList>
            <person name="Haridas S."/>
            <person name="Albert R."/>
            <person name="Binder M."/>
            <person name="Bloem J."/>
            <person name="Labutti K."/>
            <person name="Salamov A."/>
            <person name="Andreopoulos B."/>
            <person name="Baker S."/>
            <person name="Barry K."/>
            <person name="Bills G."/>
            <person name="Bluhm B."/>
            <person name="Cannon C."/>
            <person name="Castanera R."/>
            <person name="Culley D."/>
            <person name="Daum C."/>
            <person name="Ezra D."/>
            <person name="Gonzalez J."/>
            <person name="Henrissat B."/>
            <person name="Kuo A."/>
            <person name="Liang C."/>
            <person name="Lipzen A."/>
            <person name="Lutzoni F."/>
            <person name="Magnuson J."/>
            <person name="Mondo S."/>
            <person name="Nolan M."/>
            <person name="Ohm R."/>
            <person name="Pangilinan J."/>
            <person name="Park H.-J."/>
            <person name="Ramirez L."/>
            <person name="Alfaro M."/>
            <person name="Sun H."/>
            <person name="Tritt A."/>
            <person name="Yoshinaga Y."/>
            <person name="Zwiers L.-H."/>
            <person name="Turgeon B."/>
            <person name="Goodwin S."/>
            <person name="Spatafora J."/>
            <person name="Crous P."/>
            <person name="Grigoriev I."/>
        </authorList>
    </citation>
    <scope>NUCLEOTIDE SEQUENCE</scope>
    <source>
        <strain evidence="2">CBS 207.26</strain>
    </source>
</reference>
<feature type="domain" description="Heterokaryon incompatibility" evidence="1">
    <location>
        <begin position="78"/>
        <end position="170"/>
    </location>
</feature>
<evidence type="ECO:0000259" key="1">
    <source>
        <dbReference type="Pfam" id="PF06985"/>
    </source>
</evidence>
<keyword evidence="3" id="KW-1185">Reference proteome</keyword>
<dbReference type="Pfam" id="PF06985">
    <property type="entry name" value="HET"/>
    <property type="match status" value="1"/>
</dbReference>
<sequence>MQRDSDLSLGDIHGDFATLISDVVKCQTQALFVHEENDTASNLRLLCTPPNWTWAGDGLAETVIRMAERGENIGVLDYVAVSYCWESYAAVHASRALNHEFLISTPEGERRPRCPDTVLYRAIMFAQGRNIPFIWIDQECINQDDPSDKERYLQVMHEIFSRSRFTIGILSFPVITVHQ</sequence>
<feature type="non-terminal residue" evidence="2">
    <location>
        <position position="179"/>
    </location>
</feature>
<dbReference type="PANTHER" id="PTHR33112">
    <property type="entry name" value="DOMAIN PROTEIN, PUTATIVE-RELATED"/>
    <property type="match status" value="1"/>
</dbReference>
<dbReference type="PANTHER" id="PTHR33112:SF16">
    <property type="entry name" value="HETEROKARYON INCOMPATIBILITY DOMAIN-CONTAINING PROTEIN"/>
    <property type="match status" value="1"/>
</dbReference>
<proteinExistence type="predicted"/>
<gene>
    <name evidence="2" type="ORF">K469DRAFT_534173</name>
</gene>
<accession>A0A6A6DYT2</accession>
<dbReference type="InterPro" id="IPR010730">
    <property type="entry name" value="HET"/>
</dbReference>
<name>A0A6A6DYT2_9PEZI</name>
<dbReference type="EMBL" id="ML994643">
    <property type="protein sequence ID" value="KAF2183358.1"/>
    <property type="molecule type" value="Genomic_DNA"/>
</dbReference>
<dbReference type="Proteomes" id="UP000800200">
    <property type="component" value="Unassembled WGS sequence"/>
</dbReference>
<dbReference type="AlphaFoldDB" id="A0A6A6DYT2"/>
<protein>
    <recommendedName>
        <fullName evidence="1">Heterokaryon incompatibility domain-containing protein</fullName>
    </recommendedName>
</protein>
<dbReference type="OrthoDB" id="270167at2759"/>
<organism evidence="2 3">
    <name type="scientific">Zopfia rhizophila CBS 207.26</name>
    <dbReference type="NCBI Taxonomy" id="1314779"/>
    <lineage>
        <taxon>Eukaryota</taxon>
        <taxon>Fungi</taxon>
        <taxon>Dikarya</taxon>
        <taxon>Ascomycota</taxon>
        <taxon>Pezizomycotina</taxon>
        <taxon>Dothideomycetes</taxon>
        <taxon>Dothideomycetes incertae sedis</taxon>
        <taxon>Zopfiaceae</taxon>
        <taxon>Zopfia</taxon>
    </lineage>
</organism>
<evidence type="ECO:0000313" key="2">
    <source>
        <dbReference type="EMBL" id="KAF2183358.1"/>
    </source>
</evidence>
<evidence type="ECO:0000313" key="3">
    <source>
        <dbReference type="Proteomes" id="UP000800200"/>
    </source>
</evidence>